<dbReference type="PROSITE" id="PS51898">
    <property type="entry name" value="TYR_RECOMBINASE"/>
    <property type="match status" value="1"/>
</dbReference>
<dbReference type="SUPFAM" id="SSF56349">
    <property type="entry name" value="DNA breaking-rejoining enzymes"/>
    <property type="match status" value="1"/>
</dbReference>
<comment type="similarity">
    <text evidence="1">Belongs to the 'phage' integrase family.</text>
</comment>
<dbReference type="Pfam" id="PF00589">
    <property type="entry name" value="Phage_integrase"/>
    <property type="match status" value="1"/>
</dbReference>
<comment type="caution">
    <text evidence="8">The sequence shown here is derived from an EMBL/GenBank/DDBJ whole genome shotgun (WGS) entry which is preliminary data.</text>
</comment>
<dbReference type="CDD" id="cd00397">
    <property type="entry name" value="DNA_BRE_C"/>
    <property type="match status" value="1"/>
</dbReference>
<dbReference type="GO" id="GO:0015074">
    <property type="term" value="P:DNA integration"/>
    <property type="evidence" value="ECO:0007669"/>
    <property type="project" value="UniProtKB-KW"/>
</dbReference>
<dbReference type="PANTHER" id="PTHR30349">
    <property type="entry name" value="PHAGE INTEGRASE-RELATED"/>
    <property type="match status" value="1"/>
</dbReference>
<evidence type="ECO:0000256" key="4">
    <source>
        <dbReference type="ARBA" id="ARBA00023172"/>
    </source>
</evidence>
<feature type="domain" description="Tyr recombinase" evidence="6">
    <location>
        <begin position="228"/>
        <end position="437"/>
    </location>
</feature>
<dbReference type="PROSITE" id="PS51900">
    <property type="entry name" value="CB"/>
    <property type="match status" value="1"/>
</dbReference>
<organism evidence="8 9">
    <name type="scientific">Vibrio ouci</name>
    <dbReference type="NCBI Taxonomy" id="2499078"/>
    <lineage>
        <taxon>Bacteria</taxon>
        <taxon>Pseudomonadati</taxon>
        <taxon>Pseudomonadota</taxon>
        <taxon>Gammaproteobacteria</taxon>
        <taxon>Vibrionales</taxon>
        <taxon>Vibrionaceae</taxon>
        <taxon>Vibrio</taxon>
    </lineage>
</organism>
<dbReference type="PANTHER" id="PTHR30349:SF64">
    <property type="entry name" value="PROPHAGE INTEGRASE INTD-RELATED"/>
    <property type="match status" value="1"/>
</dbReference>
<evidence type="ECO:0000313" key="9">
    <source>
        <dbReference type="Proteomes" id="UP000297753"/>
    </source>
</evidence>
<dbReference type="Gene3D" id="1.10.443.10">
    <property type="entry name" value="Intergrase catalytic core"/>
    <property type="match status" value="1"/>
</dbReference>
<evidence type="ECO:0000256" key="1">
    <source>
        <dbReference type="ARBA" id="ARBA00008857"/>
    </source>
</evidence>
<feature type="domain" description="Core-binding (CB)" evidence="7">
    <location>
        <begin position="75"/>
        <end position="167"/>
    </location>
</feature>
<keyword evidence="4" id="KW-0233">DNA recombination</keyword>
<gene>
    <name evidence="8" type="ORF">ELS82_22020</name>
</gene>
<dbReference type="Gene3D" id="1.10.150.130">
    <property type="match status" value="1"/>
</dbReference>
<keyword evidence="3 5" id="KW-0238">DNA-binding</keyword>
<dbReference type="EMBL" id="SATR01000064">
    <property type="protein sequence ID" value="TFH89481.1"/>
    <property type="molecule type" value="Genomic_DNA"/>
</dbReference>
<dbReference type="InterPro" id="IPR010998">
    <property type="entry name" value="Integrase_recombinase_N"/>
</dbReference>
<evidence type="ECO:0000256" key="5">
    <source>
        <dbReference type="PROSITE-ProRule" id="PRU01248"/>
    </source>
</evidence>
<protein>
    <submittedName>
        <fullName evidence="8">Integrase</fullName>
    </submittedName>
</protein>
<dbReference type="RefSeq" id="WP_134837366.1">
    <property type="nucleotide sequence ID" value="NZ_SATR01000064.1"/>
</dbReference>
<dbReference type="GO" id="GO:0003677">
    <property type="term" value="F:DNA binding"/>
    <property type="evidence" value="ECO:0007669"/>
    <property type="project" value="UniProtKB-UniRule"/>
</dbReference>
<evidence type="ECO:0000256" key="2">
    <source>
        <dbReference type="ARBA" id="ARBA00022908"/>
    </source>
</evidence>
<evidence type="ECO:0000256" key="3">
    <source>
        <dbReference type="ARBA" id="ARBA00023125"/>
    </source>
</evidence>
<dbReference type="OrthoDB" id="6629433at2"/>
<evidence type="ECO:0000313" key="8">
    <source>
        <dbReference type="EMBL" id="TFH89481.1"/>
    </source>
</evidence>
<dbReference type="AlphaFoldDB" id="A0A4Y8WB31"/>
<reference evidence="8 9" key="1">
    <citation type="submission" date="2019-01" db="EMBL/GenBank/DDBJ databases">
        <title>Vibrio BEI176 sp. nov, a marine bacterium isolated from China: eastern marignal seas.</title>
        <authorList>
            <person name="Li B."/>
        </authorList>
    </citation>
    <scope>NUCLEOTIDE SEQUENCE [LARGE SCALE GENOMIC DNA]</scope>
    <source>
        <strain evidence="8 9">BEI176</strain>
    </source>
</reference>
<dbReference type="Proteomes" id="UP000297753">
    <property type="component" value="Unassembled WGS sequence"/>
</dbReference>
<evidence type="ECO:0000259" key="6">
    <source>
        <dbReference type="PROSITE" id="PS51898"/>
    </source>
</evidence>
<dbReference type="GO" id="GO:0006310">
    <property type="term" value="P:DNA recombination"/>
    <property type="evidence" value="ECO:0007669"/>
    <property type="project" value="UniProtKB-KW"/>
</dbReference>
<name>A0A4Y8WB31_9VIBR</name>
<accession>A0A4Y8WB31</accession>
<dbReference type="InterPro" id="IPR050090">
    <property type="entry name" value="Tyrosine_recombinase_XerCD"/>
</dbReference>
<keyword evidence="2" id="KW-0229">DNA integration</keyword>
<dbReference type="InterPro" id="IPR002104">
    <property type="entry name" value="Integrase_catalytic"/>
</dbReference>
<keyword evidence="9" id="KW-1185">Reference proteome</keyword>
<evidence type="ECO:0000259" key="7">
    <source>
        <dbReference type="PROSITE" id="PS51900"/>
    </source>
</evidence>
<dbReference type="InterPro" id="IPR013762">
    <property type="entry name" value="Integrase-like_cat_sf"/>
</dbReference>
<proteinExistence type="inferred from homology"/>
<dbReference type="InterPro" id="IPR044068">
    <property type="entry name" value="CB"/>
</dbReference>
<dbReference type="InterPro" id="IPR011010">
    <property type="entry name" value="DNA_brk_join_enz"/>
</dbReference>
<sequence length="459" mass="53067">MTVSIIQTKLNLGSMSSFDGELIEVAGKCQIRAIDYQRPHIVDKFPLLFSDTRFKDCLEVNLFLEYRYKGKFLRPKKGGQKNLLGGVTVKTIKSIANSLKIFLKWLEDEGIEWKDLYATSASEKAKEWLPPYRYRAHLIDRIKRNDLSLNTANLYISHVRQLYEWAWQTKRIEKLPFKYTDKVIKKKRSNAEFDLIFTSFSNNRGMVVQTNDLTIPKKFQQKKIGLNDGLSPFSQKELQHLYSTSYMQAESRRLWADLSLLCGLRAFEVILLNESEIVDTSLDETKVYSVNILGKFNKHRQILVSRSLMARLWTYKNSAERLKRSARWDSKHSLIDKPLFINRSGHRLNEGSITNITSIAATELSGSKVKFERSFHDLRSTFATSLARFLLGNNLPLGFIRYKLMSLLGHSNFSTTEKYIDLARTFTYDKRMKSWVDDVFGGLDQELSAEVTMLQVGGK</sequence>